<accession>A0A380P6N5</accession>
<evidence type="ECO:0000313" key="1">
    <source>
        <dbReference type="EMBL" id="SUP60863.1"/>
    </source>
</evidence>
<dbReference type="EMBL" id="UHIV01000005">
    <property type="protein sequence ID" value="SUP60863.1"/>
    <property type="molecule type" value="Genomic_DNA"/>
</dbReference>
<protein>
    <submittedName>
        <fullName evidence="1">Arginine deiminase</fullName>
    </submittedName>
</protein>
<dbReference type="Proteomes" id="UP000254621">
    <property type="component" value="Unassembled WGS sequence"/>
</dbReference>
<dbReference type="SUPFAM" id="SSF55909">
    <property type="entry name" value="Pentein"/>
    <property type="match status" value="1"/>
</dbReference>
<name>A0A380P6N5_WEIVI</name>
<sequence length="40" mass="4690">MIKQPAIQVNSEIGTLREVLLHRPGAEIEILRLIRWNAYF</sequence>
<organism evidence="1 2">
    <name type="scientific">Weissella viridescens</name>
    <name type="common">Lactobacillus viridescens</name>
    <dbReference type="NCBI Taxonomy" id="1629"/>
    <lineage>
        <taxon>Bacteria</taxon>
        <taxon>Bacillati</taxon>
        <taxon>Bacillota</taxon>
        <taxon>Bacilli</taxon>
        <taxon>Lactobacillales</taxon>
        <taxon>Lactobacillaceae</taxon>
        <taxon>Weissella</taxon>
    </lineage>
</organism>
<dbReference type="AlphaFoldDB" id="A0A380P6N5"/>
<evidence type="ECO:0000313" key="2">
    <source>
        <dbReference type="Proteomes" id="UP000254621"/>
    </source>
</evidence>
<reference evidence="1 2" key="1">
    <citation type="submission" date="2018-06" db="EMBL/GenBank/DDBJ databases">
        <authorList>
            <consortium name="Pathogen Informatics"/>
            <person name="Doyle S."/>
        </authorList>
    </citation>
    <scope>NUCLEOTIDE SEQUENCE [LARGE SCALE GENOMIC DNA]</scope>
    <source>
        <strain evidence="1 2">NCTC13645</strain>
    </source>
</reference>
<proteinExistence type="predicted"/>
<gene>
    <name evidence="1" type="ORF">NCTC13645_01984</name>
</gene>